<dbReference type="Proteomes" id="UP000464314">
    <property type="component" value="Chromosome"/>
</dbReference>
<sequence length="91" mass="10631">MEEQKNKVIFTTEDNEQVEFYILEQTKLNGITYLLVTDSDKEEEEGTAYILKDLSKEEDESALYDIVDDENELESIAKIFEELLDDIDIET</sequence>
<dbReference type="KEGG" id="anr:Ana3638_15050"/>
<reference evidence="1 2" key="1">
    <citation type="submission" date="2020-01" db="EMBL/GenBank/DDBJ databases">
        <title>Genome analysis of Anaerocolumna sp. CBA3638.</title>
        <authorList>
            <person name="Kim J."/>
            <person name="Roh S.W."/>
        </authorList>
    </citation>
    <scope>NUCLEOTIDE SEQUENCE [LARGE SCALE GENOMIC DNA]</scope>
    <source>
        <strain evidence="1 2">CBA3638</strain>
    </source>
</reference>
<dbReference type="InterPro" id="IPR009711">
    <property type="entry name" value="UPF0473"/>
</dbReference>
<dbReference type="Pfam" id="PF06949">
    <property type="entry name" value="DUF1292"/>
    <property type="match status" value="1"/>
</dbReference>
<gene>
    <name evidence="1" type="ORF">Ana3638_15050</name>
</gene>
<dbReference type="RefSeq" id="WP_161838764.1">
    <property type="nucleotide sequence ID" value="NZ_CP048000.1"/>
</dbReference>
<name>A0A6P1TP07_9FIRM</name>
<dbReference type="AlphaFoldDB" id="A0A6P1TP07"/>
<accession>A0A6P1TP07</accession>
<evidence type="ECO:0000313" key="2">
    <source>
        <dbReference type="Proteomes" id="UP000464314"/>
    </source>
</evidence>
<keyword evidence="2" id="KW-1185">Reference proteome</keyword>
<organism evidence="1 2">
    <name type="scientific">Anaerocolumna sedimenticola</name>
    <dbReference type="NCBI Taxonomy" id="2696063"/>
    <lineage>
        <taxon>Bacteria</taxon>
        <taxon>Bacillati</taxon>
        <taxon>Bacillota</taxon>
        <taxon>Clostridia</taxon>
        <taxon>Lachnospirales</taxon>
        <taxon>Lachnospiraceae</taxon>
        <taxon>Anaerocolumna</taxon>
    </lineage>
</organism>
<protein>
    <submittedName>
        <fullName evidence="1">DUF1292 domain-containing protein</fullName>
    </submittedName>
</protein>
<evidence type="ECO:0000313" key="1">
    <source>
        <dbReference type="EMBL" id="QHQ61939.1"/>
    </source>
</evidence>
<dbReference type="EMBL" id="CP048000">
    <property type="protein sequence ID" value="QHQ61939.1"/>
    <property type="molecule type" value="Genomic_DNA"/>
</dbReference>
<proteinExistence type="predicted"/>